<gene>
    <name evidence="3" type="ORF">D6201_03345</name>
</gene>
<protein>
    <submittedName>
        <fullName evidence="3">Uncharacterized protein</fullName>
    </submittedName>
</protein>
<comment type="caution">
    <text evidence="3">The sequence shown here is derived from an EMBL/GenBank/DDBJ whole genome shotgun (WGS) entry which is preliminary data.</text>
</comment>
<evidence type="ECO:0000313" key="4">
    <source>
        <dbReference type="Proteomes" id="UP000285232"/>
    </source>
</evidence>
<name>A0A419RRU2_9SPHN</name>
<keyword evidence="2" id="KW-0802">TPR repeat</keyword>
<organism evidence="3 4">
    <name type="scientific">Aurantiacibacter aquimixticola</name>
    <dbReference type="NCBI Taxonomy" id="1958945"/>
    <lineage>
        <taxon>Bacteria</taxon>
        <taxon>Pseudomonadati</taxon>
        <taxon>Pseudomonadota</taxon>
        <taxon>Alphaproteobacteria</taxon>
        <taxon>Sphingomonadales</taxon>
        <taxon>Erythrobacteraceae</taxon>
        <taxon>Aurantiacibacter</taxon>
    </lineage>
</organism>
<sequence>MAQLSAEADLLRGRFEQALATADRVRDANGARIAALAHIGLEDLRSAQAAFEEGLRRSGDRSRLLADYAIFLLEAGDSDAARRLAGQALDIDPDGLDPLFANARVAQARGNLSDALRFYEVAAEVWPESRAALLGRIGMLGELGRTREARPLIDAFVQRAPGDPDALYLQARLAAEDNDWRAVRSYLQPIEGREDARMQMLYARALIELDLPEQAMPRLQAQLRRYPDRAVARRLLARAQLESGQSAAAYATIRPLATSPRGTSQDLAIFTSAARTSGQPSQVEEALERAPAAERLGTLLAAGDAALREQNWRAAIDA</sequence>
<dbReference type="SUPFAM" id="SSF48452">
    <property type="entry name" value="TPR-like"/>
    <property type="match status" value="1"/>
</dbReference>
<evidence type="ECO:0000256" key="2">
    <source>
        <dbReference type="ARBA" id="ARBA00022803"/>
    </source>
</evidence>
<evidence type="ECO:0000256" key="1">
    <source>
        <dbReference type="ARBA" id="ARBA00022737"/>
    </source>
</evidence>
<dbReference type="Pfam" id="PF14559">
    <property type="entry name" value="TPR_19"/>
    <property type="match status" value="1"/>
</dbReference>
<dbReference type="PANTHER" id="PTHR45586">
    <property type="entry name" value="TPR REPEAT-CONTAINING PROTEIN PA4667"/>
    <property type="match status" value="1"/>
</dbReference>
<reference evidence="3 4" key="1">
    <citation type="journal article" date="2017" name="Int. J. Syst. Evol. Microbiol.">
        <title>Erythrobacter aquimixticola sp. nov., isolated from the junction between the ocean and a freshwater spring.</title>
        <authorList>
            <person name="Park S."/>
            <person name="Jung Y.T."/>
            <person name="Choi S.J."/>
            <person name="Yoon J.H."/>
        </authorList>
    </citation>
    <scope>NUCLEOTIDE SEQUENCE [LARGE SCALE GENOMIC DNA]</scope>
    <source>
        <strain evidence="3 4">JSSK-14</strain>
    </source>
</reference>
<dbReference type="Gene3D" id="1.25.40.10">
    <property type="entry name" value="Tetratricopeptide repeat domain"/>
    <property type="match status" value="2"/>
</dbReference>
<dbReference type="Pfam" id="PF13432">
    <property type="entry name" value="TPR_16"/>
    <property type="match status" value="1"/>
</dbReference>
<keyword evidence="1" id="KW-0677">Repeat</keyword>
<dbReference type="PANTHER" id="PTHR45586:SF1">
    <property type="entry name" value="LIPOPOLYSACCHARIDE ASSEMBLY PROTEIN B"/>
    <property type="match status" value="1"/>
</dbReference>
<dbReference type="RefSeq" id="WP_120047491.1">
    <property type="nucleotide sequence ID" value="NZ_RAHX01000001.1"/>
</dbReference>
<dbReference type="AlphaFoldDB" id="A0A419RRU2"/>
<dbReference type="OrthoDB" id="7487699at2"/>
<proteinExistence type="predicted"/>
<dbReference type="InterPro" id="IPR051012">
    <property type="entry name" value="CellSynth/LPSAsmb/PSIAsmb"/>
</dbReference>
<accession>A0A419RRU2</accession>
<evidence type="ECO:0000313" key="3">
    <source>
        <dbReference type="EMBL" id="RJY08522.1"/>
    </source>
</evidence>
<dbReference type="Proteomes" id="UP000285232">
    <property type="component" value="Unassembled WGS sequence"/>
</dbReference>
<keyword evidence="4" id="KW-1185">Reference proteome</keyword>
<dbReference type="EMBL" id="RAHX01000001">
    <property type="protein sequence ID" value="RJY08522.1"/>
    <property type="molecule type" value="Genomic_DNA"/>
</dbReference>
<dbReference type="InterPro" id="IPR011990">
    <property type="entry name" value="TPR-like_helical_dom_sf"/>
</dbReference>